<dbReference type="PROSITE" id="PS51007">
    <property type="entry name" value="CYTC"/>
    <property type="match status" value="2"/>
</dbReference>
<dbReference type="GO" id="GO:0005506">
    <property type="term" value="F:iron ion binding"/>
    <property type="evidence" value="ECO:0007669"/>
    <property type="project" value="InterPro"/>
</dbReference>
<reference evidence="12 13" key="1">
    <citation type="journal article" date="2016" name="Nat. Commun.">
        <title>Thousands of microbial genomes shed light on interconnected biogeochemical processes in an aquifer system.</title>
        <authorList>
            <person name="Anantharaman K."/>
            <person name="Brown C.T."/>
            <person name="Hug L.A."/>
            <person name="Sharon I."/>
            <person name="Castelle C.J."/>
            <person name="Probst A.J."/>
            <person name="Thomas B.C."/>
            <person name="Singh A."/>
            <person name="Wilkins M.J."/>
            <person name="Karaoz U."/>
            <person name="Brodie E.L."/>
            <person name="Williams K.H."/>
            <person name="Hubbard S.S."/>
            <person name="Banfield J.F."/>
        </authorList>
    </citation>
    <scope>NUCLEOTIDE SEQUENCE [LARGE SCALE GENOMIC DNA]</scope>
</reference>
<dbReference type="InterPro" id="IPR009056">
    <property type="entry name" value="Cyt_c-like_dom"/>
</dbReference>
<dbReference type="InterPro" id="IPR024167">
    <property type="entry name" value="Cytochrome_c4-like"/>
</dbReference>
<feature type="binding site" description="covalent" evidence="8">
    <location>
        <position position="143"/>
    </location>
    <ligand>
        <name>heme c</name>
        <dbReference type="ChEBI" id="CHEBI:61717"/>
        <label>2</label>
    </ligand>
</feature>
<keyword evidence="10" id="KW-0732">Signal</keyword>
<feature type="signal peptide" evidence="10">
    <location>
        <begin position="1"/>
        <end position="27"/>
    </location>
</feature>
<feature type="binding site" description="covalent" evidence="8">
    <location>
        <position position="41"/>
    </location>
    <ligand>
        <name>heme c</name>
        <dbReference type="ChEBI" id="CHEBI:61717"/>
        <label>1</label>
    </ligand>
</feature>
<keyword evidence="4 9" id="KW-0479">Metal-binding</keyword>
<dbReference type="PIRSF" id="PIRSF000005">
    <property type="entry name" value="Cytochrome_c4"/>
    <property type="match status" value="1"/>
</dbReference>
<dbReference type="Pfam" id="PF00034">
    <property type="entry name" value="Cytochrom_C"/>
    <property type="match status" value="2"/>
</dbReference>
<evidence type="ECO:0000256" key="7">
    <source>
        <dbReference type="ARBA" id="ARBA00023004"/>
    </source>
</evidence>
<evidence type="ECO:0000256" key="10">
    <source>
        <dbReference type="SAM" id="SignalP"/>
    </source>
</evidence>
<evidence type="ECO:0000256" key="9">
    <source>
        <dbReference type="PIRSR" id="PIRSR000005-2"/>
    </source>
</evidence>
<evidence type="ECO:0000256" key="1">
    <source>
        <dbReference type="ARBA" id="ARBA00004418"/>
    </source>
</evidence>
<feature type="domain" description="Cytochrome c" evidence="11">
    <location>
        <begin position="29"/>
        <end position="108"/>
    </location>
</feature>
<feature type="binding site" description="axial binding residue" evidence="9">
    <location>
        <position position="185"/>
    </location>
    <ligand>
        <name>heme c</name>
        <dbReference type="ChEBI" id="CHEBI:61717"/>
        <label>2</label>
    </ligand>
    <ligandPart>
        <name>Fe</name>
        <dbReference type="ChEBI" id="CHEBI:18248"/>
    </ligandPart>
</feature>
<name>A0A1F6T4G7_9PROT</name>
<keyword evidence="2" id="KW-0813">Transport</keyword>
<dbReference type="PANTHER" id="PTHR33751:SF9">
    <property type="entry name" value="CYTOCHROME C4"/>
    <property type="match status" value="1"/>
</dbReference>
<dbReference type="AlphaFoldDB" id="A0A1F6T4G7"/>
<dbReference type="Gene3D" id="1.10.760.10">
    <property type="entry name" value="Cytochrome c-like domain"/>
    <property type="match status" value="2"/>
</dbReference>
<keyword evidence="6" id="KW-0249">Electron transport</keyword>
<evidence type="ECO:0000256" key="6">
    <source>
        <dbReference type="ARBA" id="ARBA00022982"/>
    </source>
</evidence>
<comment type="subcellular location">
    <subcellularLocation>
        <location evidence="1">Periplasm</location>
    </subcellularLocation>
</comment>
<evidence type="ECO:0000259" key="11">
    <source>
        <dbReference type="PROSITE" id="PS51007"/>
    </source>
</evidence>
<organism evidence="12 13">
    <name type="scientific">Candidatus Muproteobacteria bacterium RBG_16_62_13</name>
    <dbReference type="NCBI Taxonomy" id="1817756"/>
    <lineage>
        <taxon>Bacteria</taxon>
        <taxon>Pseudomonadati</taxon>
        <taxon>Pseudomonadota</taxon>
        <taxon>Candidatus Muproteobacteria</taxon>
    </lineage>
</organism>
<dbReference type="InterPro" id="IPR036909">
    <property type="entry name" value="Cyt_c-like_dom_sf"/>
</dbReference>
<evidence type="ECO:0000256" key="2">
    <source>
        <dbReference type="ARBA" id="ARBA00022448"/>
    </source>
</evidence>
<proteinExistence type="predicted"/>
<dbReference type="STRING" id="1817756.A2140_03170"/>
<dbReference type="GO" id="GO:0009055">
    <property type="term" value="F:electron transfer activity"/>
    <property type="evidence" value="ECO:0007669"/>
    <property type="project" value="InterPro"/>
</dbReference>
<keyword evidence="3 8" id="KW-0349">Heme</keyword>
<feature type="chain" id="PRO_5009526554" description="Cytochrome c domain-containing protein" evidence="10">
    <location>
        <begin position="28"/>
        <end position="215"/>
    </location>
</feature>
<feature type="binding site" description="axial binding residue" evidence="9">
    <location>
        <position position="45"/>
    </location>
    <ligand>
        <name>heme c</name>
        <dbReference type="ChEBI" id="CHEBI:61717"/>
        <label>1</label>
    </ligand>
    <ligandPart>
        <name>Fe</name>
        <dbReference type="ChEBI" id="CHEBI:18248"/>
    </ligandPart>
</feature>
<feature type="binding site" description="axial binding residue" evidence="9">
    <location>
        <position position="85"/>
    </location>
    <ligand>
        <name>heme c</name>
        <dbReference type="ChEBI" id="CHEBI:61717"/>
        <label>1</label>
    </ligand>
    <ligandPart>
        <name>Fe</name>
        <dbReference type="ChEBI" id="CHEBI:18248"/>
    </ligandPart>
</feature>
<evidence type="ECO:0000256" key="4">
    <source>
        <dbReference type="ARBA" id="ARBA00022723"/>
    </source>
</evidence>
<feature type="binding site" description="axial binding residue" evidence="9">
    <location>
        <position position="144"/>
    </location>
    <ligand>
        <name>heme c</name>
        <dbReference type="ChEBI" id="CHEBI:61717"/>
        <label>2</label>
    </ligand>
    <ligandPart>
        <name>Fe</name>
        <dbReference type="ChEBI" id="CHEBI:18248"/>
    </ligandPart>
</feature>
<keyword evidence="5" id="KW-0574">Periplasm</keyword>
<feature type="domain" description="Cytochrome c" evidence="11">
    <location>
        <begin position="119"/>
        <end position="208"/>
    </location>
</feature>
<feature type="binding site" description="covalent" evidence="8">
    <location>
        <position position="140"/>
    </location>
    <ligand>
        <name>heme c</name>
        <dbReference type="ChEBI" id="CHEBI:61717"/>
        <label>2</label>
    </ligand>
</feature>
<dbReference type="Proteomes" id="UP000178379">
    <property type="component" value="Unassembled WGS sequence"/>
</dbReference>
<comment type="caution">
    <text evidence="12">The sequence shown here is derived from an EMBL/GenBank/DDBJ whole genome shotgun (WGS) entry which is preliminary data.</text>
</comment>
<keyword evidence="7 9" id="KW-0408">Iron</keyword>
<evidence type="ECO:0000256" key="3">
    <source>
        <dbReference type="ARBA" id="ARBA00022617"/>
    </source>
</evidence>
<dbReference type="GO" id="GO:0042597">
    <property type="term" value="C:periplasmic space"/>
    <property type="evidence" value="ECO:0007669"/>
    <property type="project" value="UniProtKB-SubCell"/>
</dbReference>
<gene>
    <name evidence="12" type="ORF">A2140_03170</name>
</gene>
<dbReference type="PANTHER" id="PTHR33751">
    <property type="entry name" value="CBB3-TYPE CYTOCHROME C OXIDASE SUBUNIT FIXP"/>
    <property type="match status" value="1"/>
</dbReference>
<evidence type="ECO:0000256" key="8">
    <source>
        <dbReference type="PIRSR" id="PIRSR000005-1"/>
    </source>
</evidence>
<dbReference type="GO" id="GO:0020037">
    <property type="term" value="F:heme binding"/>
    <property type="evidence" value="ECO:0007669"/>
    <property type="project" value="InterPro"/>
</dbReference>
<protein>
    <recommendedName>
        <fullName evidence="11">Cytochrome c domain-containing protein</fullName>
    </recommendedName>
</protein>
<dbReference type="EMBL" id="MFSQ01000073">
    <property type="protein sequence ID" value="OGI40037.1"/>
    <property type="molecule type" value="Genomic_DNA"/>
</dbReference>
<dbReference type="SUPFAM" id="SSF46626">
    <property type="entry name" value="Cytochrome c"/>
    <property type="match status" value="2"/>
</dbReference>
<evidence type="ECO:0000313" key="12">
    <source>
        <dbReference type="EMBL" id="OGI40037.1"/>
    </source>
</evidence>
<comment type="PTM">
    <text evidence="8">Binds 2 heme c groups covalently per subunit.</text>
</comment>
<evidence type="ECO:0000256" key="5">
    <source>
        <dbReference type="ARBA" id="ARBA00022764"/>
    </source>
</evidence>
<feature type="binding site" description="covalent" evidence="8">
    <location>
        <position position="44"/>
    </location>
    <ligand>
        <name>heme c</name>
        <dbReference type="ChEBI" id="CHEBI:61717"/>
        <label>1</label>
    </ligand>
</feature>
<accession>A0A1F6T4G7</accession>
<evidence type="ECO:0000313" key="13">
    <source>
        <dbReference type="Proteomes" id="UP000178379"/>
    </source>
</evidence>
<sequence length="215" mass="22998">MNKSPWLPLFWLMMLFSAVLFIKPVQAAGNITAGKNKSVACAGCHGPTGHGTPGQPNPRLAGLDAAYIAKQLGDFKSGARKNPVMQGMVAGLSARDMQDLGAFYTSQTPMTDVAAGRQELVTLGEKIYRGGNHQTGVSACMSCHGPSGHGIPPRFPRLSGQLAAYTQQQMWAFKSGTRSNDGEIMTRIAFRMSADEIKAVSQYIAGLKESVPPKR</sequence>
<dbReference type="InterPro" id="IPR050597">
    <property type="entry name" value="Cytochrome_c_Oxidase_Subunit"/>
</dbReference>